<dbReference type="RefSeq" id="WP_145457641.1">
    <property type="nucleotide sequence ID" value="NZ_CP036317.1"/>
</dbReference>
<evidence type="ECO:0000313" key="1">
    <source>
        <dbReference type="EMBL" id="QDV19673.1"/>
    </source>
</evidence>
<dbReference type="InterPro" id="IPR017143">
    <property type="entry name" value="UCP037225"/>
</dbReference>
<dbReference type="PIRSF" id="PIRSF037225">
    <property type="entry name" value="UCP037225"/>
    <property type="match status" value="1"/>
</dbReference>
<dbReference type="InterPro" id="IPR025990">
    <property type="entry name" value="zinc_ribbon_bacterial"/>
</dbReference>
<dbReference type="Pfam" id="PF14255">
    <property type="entry name" value="Zn_ribbon_21"/>
    <property type="match status" value="1"/>
</dbReference>
<gene>
    <name evidence="1" type="ORF">Pan153_43390</name>
</gene>
<protein>
    <recommendedName>
        <fullName evidence="3">CPXCG motif-containing cysteine-rich protein</fullName>
    </recommendedName>
</protein>
<reference evidence="1 2" key="1">
    <citation type="submission" date="2019-02" db="EMBL/GenBank/DDBJ databases">
        <title>Deep-cultivation of Planctomycetes and their phenomic and genomic characterization uncovers novel biology.</title>
        <authorList>
            <person name="Wiegand S."/>
            <person name="Jogler M."/>
            <person name="Boedeker C."/>
            <person name="Pinto D."/>
            <person name="Vollmers J."/>
            <person name="Rivas-Marin E."/>
            <person name="Kohn T."/>
            <person name="Peeters S.H."/>
            <person name="Heuer A."/>
            <person name="Rast P."/>
            <person name="Oberbeckmann S."/>
            <person name="Bunk B."/>
            <person name="Jeske O."/>
            <person name="Meyerdierks A."/>
            <person name="Storesund J.E."/>
            <person name="Kallscheuer N."/>
            <person name="Luecker S."/>
            <person name="Lage O.M."/>
            <person name="Pohl T."/>
            <person name="Merkel B.J."/>
            <person name="Hornburger P."/>
            <person name="Mueller R.-W."/>
            <person name="Bruemmer F."/>
            <person name="Labrenz M."/>
            <person name="Spormann A.M."/>
            <person name="Op den Camp H."/>
            <person name="Overmann J."/>
            <person name="Amann R."/>
            <person name="Jetten M.S.M."/>
            <person name="Mascher T."/>
            <person name="Medema M.H."/>
            <person name="Devos D.P."/>
            <person name="Kaster A.-K."/>
            <person name="Ovreas L."/>
            <person name="Rohde M."/>
            <person name="Galperin M.Y."/>
            <person name="Jogler C."/>
        </authorList>
    </citation>
    <scope>NUCLEOTIDE SEQUENCE [LARGE SCALE GENOMIC DNA]</scope>
    <source>
        <strain evidence="1 2">Pan153</strain>
    </source>
</reference>
<name>A0A518FTK7_9PLAN</name>
<evidence type="ECO:0000313" key="2">
    <source>
        <dbReference type="Proteomes" id="UP000320839"/>
    </source>
</evidence>
<dbReference type="EMBL" id="CP036317">
    <property type="protein sequence ID" value="QDV19673.1"/>
    <property type="molecule type" value="Genomic_DNA"/>
</dbReference>
<dbReference type="Proteomes" id="UP000320839">
    <property type="component" value="Chromosome"/>
</dbReference>
<dbReference type="AlphaFoldDB" id="A0A518FTK7"/>
<proteinExistence type="predicted"/>
<organism evidence="1 2">
    <name type="scientific">Gimesia panareensis</name>
    <dbReference type="NCBI Taxonomy" id="2527978"/>
    <lineage>
        <taxon>Bacteria</taxon>
        <taxon>Pseudomonadati</taxon>
        <taxon>Planctomycetota</taxon>
        <taxon>Planctomycetia</taxon>
        <taxon>Planctomycetales</taxon>
        <taxon>Planctomycetaceae</taxon>
        <taxon>Gimesia</taxon>
    </lineage>
</organism>
<dbReference type="OrthoDB" id="9814566at2"/>
<sequence length="62" mass="6834">MQEEASYVCDACGEEIVIPIDVSQGTDQEYVEDCPVCCHPNVIHVHVDRNGTAEIQAEAEDE</sequence>
<evidence type="ECO:0008006" key="3">
    <source>
        <dbReference type="Google" id="ProtNLM"/>
    </source>
</evidence>
<accession>A0A518FTK7</accession>